<gene>
    <name evidence="1" type="ORF">LCGC14_0947750</name>
</gene>
<protein>
    <recommendedName>
        <fullName evidence="2">Recombination endonuclease VII</fullName>
    </recommendedName>
</protein>
<comment type="caution">
    <text evidence="1">The sequence shown here is derived from an EMBL/GenBank/DDBJ whole genome shotgun (WGS) entry which is preliminary data.</text>
</comment>
<proteinExistence type="predicted"/>
<evidence type="ECO:0000313" key="1">
    <source>
        <dbReference type="EMBL" id="KKN19230.1"/>
    </source>
</evidence>
<organism evidence="1">
    <name type="scientific">marine sediment metagenome</name>
    <dbReference type="NCBI Taxonomy" id="412755"/>
    <lineage>
        <taxon>unclassified sequences</taxon>
        <taxon>metagenomes</taxon>
        <taxon>ecological metagenomes</taxon>
    </lineage>
</organism>
<dbReference type="EMBL" id="LAZR01003354">
    <property type="protein sequence ID" value="KKN19230.1"/>
    <property type="molecule type" value="Genomic_DNA"/>
</dbReference>
<dbReference type="Pfam" id="PF02945">
    <property type="entry name" value="Endonuclease_7"/>
    <property type="match status" value="1"/>
</dbReference>
<name>A0A0F9NIA1_9ZZZZ</name>
<dbReference type="Gene3D" id="3.40.1800.10">
    <property type="entry name" value="His-Me finger endonucleases"/>
    <property type="match status" value="1"/>
</dbReference>
<dbReference type="AlphaFoldDB" id="A0A0F9NIA1"/>
<dbReference type="InterPro" id="IPR038563">
    <property type="entry name" value="Endonuclease_7_sf"/>
</dbReference>
<dbReference type="SUPFAM" id="SSF54060">
    <property type="entry name" value="His-Me finger endonucleases"/>
    <property type="match status" value="1"/>
</dbReference>
<accession>A0A0F9NIA1</accession>
<evidence type="ECO:0008006" key="2">
    <source>
        <dbReference type="Google" id="ProtNLM"/>
    </source>
</evidence>
<dbReference type="InterPro" id="IPR004211">
    <property type="entry name" value="Endonuclease_7"/>
</dbReference>
<sequence length="99" mass="11264">MAASFCLKCKRARFYKRKYDITISEYEELLAQQNNKCAICGTINPGNSNNAFCVDHDHKRKRGSVRGLLCNRCNRGMGMFDDNPERLVAAAAYLLRAKK</sequence>
<reference evidence="1" key="1">
    <citation type="journal article" date="2015" name="Nature">
        <title>Complex archaea that bridge the gap between prokaryotes and eukaryotes.</title>
        <authorList>
            <person name="Spang A."/>
            <person name="Saw J.H."/>
            <person name="Jorgensen S.L."/>
            <person name="Zaremba-Niedzwiedzka K."/>
            <person name="Martijn J."/>
            <person name="Lind A.E."/>
            <person name="van Eijk R."/>
            <person name="Schleper C."/>
            <person name="Guy L."/>
            <person name="Ettema T.J."/>
        </authorList>
    </citation>
    <scope>NUCLEOTIDE SEQUENCE</scope>
</reference>
<dbReference type="InterPro" id="IPR044925">
    <property type="entry name" value="His-Me_finger_sf"/>
</dbReference>